<dbReference type="Gene3D" id="3.30.1450.10">
    <property type="match status" value="1"/>
</dbReference>
<sequence>MFKRLTFVLACFIALFGCSKLTVENYNKIKVGMDYNEVAQIIGSPTECSEVIGTKQCRWGDESKNIKITFVADRATLTLHNGLK</sequence>
<organism evidence="2 3">
    <name type="scientific">Catenovulum sediminis</name>
    <dbReference type="NCBI Taxonomy" id="1740262"/>
    <lineage>
        <taxon>Bacteria</taxon>
        <taxon>Pseudomonadati</taxon>
        <taxon>Pseudomonadota</taxon>
        <taxon>Gammaproteobacteria</taxon>
        <taxon>Alteromonadales</taxon>
        <taxon>Alteromonadaceae</taxon>
        <taxon>Catenovulum</taxon>
    </lineage>
</organism>
<dbReference type="Proteomes" id="UP001467690">
    <property type="component" value="Unassembled WGS sequence"/>
</dbReference>
<reference evidence="2 3" key="1">
    <citation type="submission" date="2024-06" db="EMBL/GenBank/DDBJ databases">
        <authorList>
            <person name="Chen R.Y."/>
        </authorList>
    </citation>
    <scope>NUCLEOTIDE SEQUENCE [LARGE SCALE GENOMIC DNA]</scope>
    <source>
        <strain evidence="2 3">D2</strain>
    </source>
</reference>
<accession>A0ABV1RDA0</accession>
<evidence type="ECO:0000256" key="1">
    <source>
        <dbReference type="ARBA" id="ARBA00022729"/>
    </source>
</evidence>
<proteinExistence type="predicted"/>
<gene>
    <name evidence="2" type="ORF">ABS311_03315</name>
</gene>
<dbReference type="EMBL" id="JBELOE010000076">
    <property type="protein sequence ID" value="MER2490911.1"/>
    <property type="molecule type" value="Genomic_DNA"/>
</dbReference>
<evidence type="ECO:0000313" key="3">
    <source>
        <dbReference type="Proteomes" id="UP001467690"/>
    </source>
</evidence>
<keyword evidence="3" id="KW-1185">Reference proteome</keyword>
<name>A0ABV1RDA0_9ALTE</name>
<protein>
    <submittedName>
        <fullName evidence="2">DUF3862 domain-containing protein</fullName>
    </submittedName>
</protein>
<dbReference type="InterPro" id="IPR037873">
    <property type="entry name" value="BamE-like"/>
</dbReference>
<dbReference type="PROSITE" id="PS51257">
    <property type="entry name" value="PROKAR_LIPOPROTEIN"/>
    <property type="match status" value="1"/>
</dbReference>
<dbReference type="RefSeq" id="WP_350400707.1">
    <property type="nucleotide sequence ID" value="NZ_JBELOE010000076.1"/>
</dbReference>
<comment type="caution">
    <text evidence="2">The sequence shown here is derived from an EMBL/GenBank/DDBJ whole genome shotgun (WGS) entry which is preliminary data.</text>
</comment>
<evidence type="ECO:0000313" key="2">
    <source>
        <dbReference type="EMBL" id="MER2490911.1"/>
    </source>
</evidence>
<keyword evidence="1" id="KW-0732">Signal</keyword>